<accession>A0A4Z0ACE1</accession>
<proteinExistence type="predicted"/>
<evidence type="ECO:0000259" key="1">
    <source>
        <dbReference type="Pfam" id="PF00724"/>
    </source>
</evidence>
<evidence type="ECO:0000313" key="2">
    <source>
        <dbReference type="EMBL" id="TFY83759.1"/>
    </source>
</evidence>
<dbReference type="GO" id="GO:0010181">
    <property type="term" value="F:FMN binding"/>
    <property type="evidence" value="ECO:0007669"/>
    <property type="project" value="InterPro"/>
</dbReference>
<comment type="caution">
    <text evidence="2">The sequence shown here is derived from an EMBL/GenBank/DDBJ whole genome shotgun (WGS) entry which is preliminary data.</text>
</comment>
<dbReference type="PANTHER" id="PTHR22893:SF91">
    <property type="entry name" value="NADPH DEHYDROGENASE 2-RELATED"/>
    <property type="match status" value="1"/>
</dbReference>
<dbReference type="InterPro" id="IPR001155">
    <property type="entry name" value="OxRdtase_FMN_N"/>
</dbReference>
<organism evidence="2 3">
    <name type="scientific">Hericium alpestre</name>
    <dbReference type="NCBI Taxonomy" id="135208"/>
    <lineage>
        <taxon>Eukaryota</taxon>
        <taxon>Fungi</taxon>
        <taxon>Dikarya</taxon>
        <taxon>Basidiomycota</taxon>
        <taxon>Agaricomycotina</taxon>
        <taxon>Agaricomycetes</taxon>
        <taxon>Russulales</taxon>
        <taxon>Hericiaceae</taxon>
        <taxon>Hericium</taxon>
    </lineage>
</organism>
<name>A0A4Z0ACE1_9AGAM</name>
<feature type="domain" description="NADH:flavin oxidoreductase/NADH oxidase N-terminal" evidence="1">
    <location>
        <begin position="5"/>
        <end position="338"/>
    </location>
</feature>
<dbReference type="InterPro" id="IPR045247">
    <property type="entry name" value="Oye-like"/>
</dbReference>
<dbReference type="AlphaFoldDB" id="A0A4Z0ACE1"/>
<sequence>MPGSKLFQPFQLGDITLQNRVVMAPLTRLRADDEHVHGDLAVEYYAQRASVPGTLLITEATFIAQRAAGYDNVPGIWTDAQIAGWKKVTDAVHARGSFIYMQLWAIGRAAYRDVLRREYNDPSYELDGAGDIPITGAPKPRPITRDEIKEYVQLYATAASNAVHRANFDGVEIHNANGYLLDQFLQDVSNNRTDEYGGSIENRARFSLDVIEAVTKAVGQERVGIRFSPWGTFQDMRMKDPRPTFSYLVTRLRDDYPEFAYIHVTEPRVTAASDREPEEGESNDFLREIWGSRAYLSAGGYTRDLAIKDADEKNELIVFGRYFISNPDLPLRLKEDIPFTPYNHDTFYLPKNPIGYTDYPFAWRK</sequence>
<dbReference type="Pfam" id="PF00724">
    <property type="entry name" value="Oxidored_FMN"/>
    <property type="match status" value="1"/>
</dbReference>
<dbReference type="InterPro" id="IPR013785">
    <property type="entry name" value="Aldolase_TIM"/>
</dbReference>
<dbReference type="SUPFAM" id="SSF51395">
    <property type="entry name" value="FMN-linked oxidoreductases"/>
    <property type="match status" value="1"/>
</dbReference>
<dbReference type="Gene3D" id="3.20.20.70">
    <property type="entry name" value="Aldolase class I"/>
    <property type="match status" value="1"/>
</dbReference>
<dbReference type="Proteomes" id="UP000298061">
    <property type="component" value="Unassembled WGS sequence"/>
</dbReference>
<dbReference type="STRING" id="135208.A0A4Z0ACE1"/>
<reference evidence="2 3" key="1">
    <citation type="submission" date="2019-02" db="EMBL/GenBank/DDBJ databases">
        <title>Genome sequencing of the rare red list fungi Hericium alpestre (H. flagellum).</title>
        <authorList>
            <person name="Buettner E."/>
            <person name="Kellner H."/>
        </authorList>
    </citation>
    <scope>NUCLEOTIDE SEQUENCE [LARGE SCALE GENOMIC DNA]</scope>
    <source>
        <strain evidence="2 3">DSM 108284</strain>
    </source>
</reference>
<dbReference type="OrthoDB" id="276546at2759"/>
<dbReference type="PANTHER" id="PTHR22893">
    <property type="entry name" value="NADH OXIDOREDUCTASE-RELATED"/>
    <property type="match status" value="1"/>
</dbReference>
<dbReference type="EMBL" id="SFCI01000011">
    <property type="protein sequence ID" value="TFY83759.1"/>
    <property type="molecule type" value="Genomic_DNA"/>
</dbReference>
<evidence type="ECO:0000313" key="3">
    <source>
        <dbReference type="Proteomes" id="UP000298061"/>
    </source>
</evidence>
<protein>
    <recommendedName>
        <fullName evidence="1">NADH:flavin oxidoreductase/NADH oxidase N-terminal domain-containing protein</fullName>
    </recommendedName>
</protein>
<gene>
    <name evidence="2" type="ORF">EWM64_g261</name>
</gene>
<dbReference type="FunFam" id="3.20.20.70:FF:000138">
    <property type="entry name" value="NADPH dehydrogenase 1"/>
    <property type="match status" value="1"/>
</dbReference>
<dbReference type="CDD" id="cd02933">
    <property type="entry name" value="OYE_like_FMN"/>
    <property type="match status" value="1"/>
</dbReference>
<keyword evidence="3" id="KW-1185">Reference proteome</keyword>
<dbReference type="GO" id="GO:0003959">
    <property type="term" value="F:NADPH dehydrogenase activity"/>
    <property type="evidence" value="ECO:0007669"/>
    <property type="project" value="TreeGrafter"/>
</dbReference>